<protein>
    <submittedName>
        <fullName evidence="2">Adenylate/guanylate cyclase domain-containing protein</fullName>
    </submittedName>
</protein>
<comment type="caution">
    <text evidence="2">The sequence shown here is derived from an EMBL/GenBank/DDBJ whole genome shotgun (WGS) entry which is preliminary data.</text>
</comment>
<dbReference type="SUPFAM" id="SSF54427">
    <property type="entry name" value="NTF2-like"/>
    <property type="match status" value="1"/>
</dbReference>
<dbReference type="InterPro" id="IPR029787">
    <property type="entry name" value="Nucleotide_cyclase"/>
</dbReference>
<name>A0ABW8V3U8_9RHOB</name>
<dbReference type="PROSITE" id="PS50125">
    <property type="entry name" value="GUANYLATE_CYCLASE_2"/>
    <property type="match status" value="1"/>
</dbReference>
<dbReference type="PANTHER" id="PTHR43081:SF19">
    <property type="entry name" value="PH-SENSITIVE ADENYLATE CYCLASE RV1264"/>
    <property type="match status" value="1"/>
</dbReference>
<dbReference type="InterPro" id="IPR050697">
    <property type="entry name" value="Adenylyl/Guanylyl_Cyclase_3/4"/>
</dbReference>
<reference evidence="2 3" key="1">
    <citation type="submission" date="2024-08" db="EMBL/GenBank/DDBJ databases">
        <title>Tateyamaria sp. nov., isolated from marine algae.</title>
        <authorList>
            <person name="Choi B.J."/>
            <person name="Kim J.M."/>
            <person name="Lee J.K."/>
            <person name="Choi D.G."/>
            <person name="Bayburt H."/>
            <person name="Baek J.H."/>
            <person name="Han D.M."/>
            <person name="Jeon C.O."/>
        </authorList>
    </citation>
    <scope>NUCLEOTIDE SEQUENCE [LARGE SCALE GENOMIC DNA]</scope>
    <source>
        <strain evidence="2 3">KMU-156</strain>
    </source>
</reference>
<dbReference type="PANTHER" id="PTHR43081">
    <property type="entry name" value="ADENYLATE CYCLASE, TERMINAL-DIFFERENTIATION SPECIFIC-RELATED"/>
    <property type="match status" value="1"/>
</dbReference>
<dbReference type="SMART" id="SM00044">
    <property type="entry name" value="CYCc"/>
    <property type="match status" value="1"/>
</dbReference>
<dbReference type="SUPFAM" id="SSF55073">
    <property type="entry name" value="Nucleotide cyclase"/>
    <property type="match status" value="1"/>
</dbReference>
<keyword evidence="3" id="KW-1185">Reference proteome</keyword>
<sequence length="325" mass="34514">MSGSQDPFVPSPELAAIARRWLVAHASRDVTATLGLFSQSAALTFVGSDEGEFVTGADVHDTFADYFDDGVKLEAQDIEVIAYEAGSFGWAFTTLTVHAPDSNMFMKFRNTLVFSLENAVWRVVHAHNSNPKPNIESMGYDAPDLDKLIEASRGKIDAGRTGIASVMFTDIVDSTALAAATGDSRWSRIVTDHVGDITRSVEASDGKLVKSLGDGTLSTFGSASAALHAAQAIMRAAAAQTDEPHLRLRIGIHTGDVVEAQGDYLGTVVNKAARVAAAASPDEIRISDATRAMVSAGDFSFVDPITVPLKGLDGEHVLYSLAWQA</sequence>
<dbReference type="Gene3D" id="3.10.450.50">
    <property type="match status" value="1"/>
</dbReference>
<dbReference type="InterPro" id="IPR037401">
    <property type="entry name" value="SnoaL-like"/>
</dbReference>
<dbReference type="Gene3D" id="3.30.70.1230">
    <property type="entry name" value="Nucleotide cyclase"/>
    <property type="match status" value="1"/>
</dbReference>
<dbReference type="Pfam" id="PF00211">
    <property type="entry name" value="Guanylate_cyc"/>
    <property type="match status" value="1"/>
</dbReference>
<feature type="domain" description="Guanylate cyclase" evidence="1">
    <location>
        <begin position="165"/>
        <end position="276"/>
    </location>
</feature>
<dbReference type="Proteomes" id="UP001627408">
    <property type="component" value="Unassembled WGS sequence"/>
</dbReference>
<dbReference type="InterPro" id="IPR032710">
    <property type="entry name" value="NTF2-like_dom_sf"/>
</dbReference>
<dbReference type="Pfam" id="PF13474">
    <property type="entry name" value="SnoaL_3"/>
    <property type="match status" value="1"/>
</dbReference>
<evidence type="ECO:0000313" key="2">
    <source>
        <dbReference type="EMBL" id="MFL4472053.1"/>
    </source>
</evidence>
<dbReference type="EMBL" id="JBHDIY010000002">
    <property type="protein sequence ID" value="MFL4472053.1"/>
    <property type="molecule type" value="Genomic_DNA"/>
</dbReference>
<gene>
    <name evidence="2" type="ORF">ACERZ8_20020</name>
</gene>
<accession>A0ABW8V3U8</accession>
<dbReference type="RefSeq" id="WP_407593929.1">
    <property type="nucleotide sequence ID" value="NZ_JBHDIY010000002.1"/>
</dbReference>
<dbReference type="InterPro" id="IPR001054">
    <property type="entry name" value="A/G_cyclase"/>
</dbReference>
<evidence type="ECO:0000259" key="1">
    <source>
        <dbReference type="PROSITE" id="PS50125"/>
    </source>
</evidence>
<organism evidence="2 3">
    <name type="scientific">Tateyamaria armeniaca</name>
    <dbReference type="NCBI Taxonomy" id="2518930"/>
    <lineage>
        <taxon>Bacteria</taxon>
        <taxon>Pseudomonadati</taxon>
        <taxon>Pseudomonadota</taxon>
        <taxon>Alphaproteobacteria</taxon>
        <taxon>Rhodobacterales</taxon>
        <taxon>Roseobacteraceae</taxon>
        <taxon>Tateyamaria</taxon>
    </lineage>
</organism>
<proteinExistence type="predicted"/>
<dbReference type="CDD" id="cd07302">
    <property type="entry name" value="CHD"/>
    <property type="match status" value="1"/>
</dbReference>
<evidence type="ECO:0000313" key="3">
    <source>
        <dbReference type="Proteomes" id="UP001627408"/>
    </source>
</evidence>